<evidence type="ECO:0000256" key="4">
    <source>
        <dbReference type="RuleBase" id="RU004106"/>
    </source>
</evidence>
<dbReference type="RefSeq" id="WP_034422122.1">
    <property type="nucleotide sequence ID" value="NZ_CP045798.1"/>
</dbReference>
<dbReference type="Pfam" id="PF01063">
    <property type="entry name" value="Aminotran_4"/>
    <property type="match status" value="1"/>
</dbReference>
<dbReference type="InterPro" id="IPR043131">
    <property type="entry name" value="BCAT-like_N"/>
</dbReference>
<dbReference type="AlphaFoldDB" id="A0A7G6E386"/>
<evidence type="ECO:0000256" key="5">
    <source>
        <dbReference type="RuleBase" id="RU004516"/>
    </source>
</evidence>
<evidence type="ECO:0000256" key="2">
    <source>
        <dbReference type="ARBA" id="ARBA00009320"/>
    </source>
</evidence>
<evidence type="ECO:0000313" key="6">
    <source>
        <dbReference type="EMBL" id="QNB46540.1"/>
    </source>
</evidence>
<dbReference type="InterPro" id="IPR043132">
    <property type="entry name" value="BCAT-like_C"/>
</dbReference>
<keyword evidence="6" id="KW-0032">Aminotransferase</keyword>
<comment type="similarity">
    <text evidence="2 4">Belongs to the class-IV pyridoxal-phosphate-dependent aminotransferase family.</text>
</comment>
<dbReference type="GO" id="GO:0005829">
    <property type="term" value="C:cytosol"/>
    <property type="evidence" value="ECO:0007669"/>
    <property type="project" value="TreeGrafter"/>
</dbReference>
<dbReference type="SUPFAM" id="SSF56752">
    <property type="entry name" value="D-aminoacid aminotransferase-like PLP-dependent enzymes"/>
    <property type="match status" value="1"/>
</dbReference>
<reference evidence="6 7" key="1">
    <citation type="journal article" date="2019" name="Front. Microbiol.">
        <title>Thermoanaerosceptrum fracticalcis gen. nov. sp. nov., a Novel Fumarate-Fermenting Microorganism From a Deep Fractured Carbonate Aquifer of the US Great Basin.</title>
        <authorList>
            <person name="Hamilton-Brehm S.D."/>
            <person name="Stewart L.E."/>
            <person name="Zavarin M."/>
            <person name="Caldwell M."/>
            <person name="Lawson P.A."/>
            <person name="Onstott T.C."/>
            <person name="Grzymski J."/>
            <person name="Neveux I."/>
            <person name="Lollar B.S."/>
            <person name="Russell C.E."/>
            <person name="Moser D.P."/>
        </authorList>
    </citation>
    <scope>NUCLEOTIDE SEQUENCE [LARGE SCALE GENOMIC DNA]</scope>
    <source>
        <strain evidence="6 7">DRI-13</strain>
    </source>
</reference>
<dbReference type="OrthoDB" id="9805628at2"/>
<dbReference type="GO" id="GO:0008652">
    <property type="term" value="P:amino acid biosynthetic process"/>
    <property type="evidence" value="ECO:0007669"/>
    <property type="project" value="UniProtKB-ARBA"/>
</dbReference>
<dbReference type="Gene3D" id="3.30.470.10">
    <property type="match status" value="1"/>
</dbReference>
<dbReference type="InterPro" id="IPR001544">
    <property type="entry name" value="Aminotrans_IV"/>
</dbReference>
<accession>A0A7G6E386</accession>
<dbReference type="KEGG" id="tfr:BR63_09590"/>
<dbReference type="FunFam" id="3.20.10.10:FF:000002">
    <property type="entry name" value="D-alanine aminotransferase"/>
    <property type="match status" value="1"/>
</dbReference>
<dbReference type="InterPro" id="IPR050571">
    <property type="entry name" value="Class-IV_PLP-Dep_Aminotrnsfr"/>
</dbReference>
<dbReference type="Gene3D" id="3.20.10.10">
    <property type="entry name" value="D-amino Acid Aminotransferase, subunit A, domain 2"/>
    <property type="match status" value="1"/>
</dbReference>
<dbReference type="PANTHER" id="PTHR42743:SF10">
    <property type="entry name" value="D-ALANINE AMINOTRANSFERASE"/>
    <property type="match status" value="1"/>
</dbReference>
<dbReference type="EMBL" id="CP045798">
    <property type="protein sequence ID" value="QNB46540.1"/>
    <property type="molecule type" value="Genomic_DNA"/>
</dbReference>
<keyword evidence="7" id="KW-1185">Reference proteome</keyword>
<comment type="cofactor">
    <cofactor evidence="1 5">
        <name>pyridoxal 5'-phosphate</name>
        <dbReference type="ChEBI" id="CHEBI:597326"/>
    </cofactor>
</comment>
<dbReference type="InterPro" id="IPR018300">
    <property type="entry name" value="Aminotrans_IV_CS"/>
</dbReference>
<proteinExistence type="inferred from homology"/>
<dbReference type="PANTHER" id="PTHR42743">
    <property type="entry name" value="AMINO-ACID AMINOTRANSFERASE"/>
    <property type="match status" value="1"/>
</dbReference>
<evidence type="ECO:0000256" key="1">
    <source>
        <dbReference type="ARBA" id="ARBA00001933"/>
    </source>
</evidence>
<gene>
    <name evidence="6" type="ORF">BR63_09590</name>
</gene>
<organism evidence="6 7">
    <name type="scientific">Thermanaerosceptrum fracticalcis</name>
    <dbReference type="NCBI Taxonomy" id="1712410"/>
    <lineage>
        <taxon>Bacteria</taxon>
        <taxon>Bacillati</taxon>
        <taxon>Bacillota</taxon>
        <taxon>Clostridia</taxon>
        <taxon>Eubacteriales</taxon>
        <taxon>Peptococcaceae</taxon>
        <taxon>Thermanaerosceptrum</taxon>
    </lineage>
</organism>
<dbReference type="GO" id="GO:0008483">
    <property type="term" value="F:transaminase activity"/>
    <property type="evidence" value="ECO:0007669"/>
    <property type="project" value="UniProtKB-KW"/>
</dbReference>
<dbReference type="Proteomes" id="UP000515847">
    <property type="component" value="Chromosome"/>
</dbReference>
<keyword evidence="3 5" id="KW-0663">Pyridoxal phosphate</keyword>
<evidence type="ECO:0000313" key="7">
    <source>
        <dbReference type="Proteomes" id="UP000515847"/>
    </source>
</evidence>
<name>A0A7G6E386_THEFR</name>
<dbReference type="InterPro" id="IPR036038">
    <property type="entry name" value="Aminotransferase-like"/>
</dbReference>
<keyword evidence="6" id="KW-0808">Transferase</keyword>
<dbReference type="GO" id="GO:0046394">
    <property type="term" value="P:carboxylic acid biosynthetic process"/>
    <property type="evidence" value="ECO:0007669"/>
    <property type="project" value="UniProtKB-ARBA"/>
</dbReference>
<dbReference type="PROSITE" id="PS00770">
    <property type="entry name" value="AA_TRANSFER_CLASS_4"/>
    <property type="match status" value="1"/>
</dbReference>
<sequence>MRAVGLFDGKIIEVDEPVIRIEDRGYQFGDGVYDAWVAINGKHFLRKEHLDRLERSCNLIGIKPCYTRREVEEFTDKMLQESGIDFGIIYLQWTRGWQSPRSHIIGKDVKPLISGMAFPLNPYPEEFFTKGVKTIFYPDERHLMCHIKTLNLLGSVRGKNAAAEADAYEVLFVREMNNGSFVTECSLSNCFAVKNGVIYTAPNGKYILPGITRGVIIDLAKNLGYKLVEEFQTPDFFRNADEIFITNATAVMPNTVLDGKPVGDGKVGPVTKALIAEYQKLIDKVCY</sequence>
<evidence type="ECO:0000256" key="3">
    <source>
        <dbReference type="ARBA" id="ARBA00022898"/>
    </source>
</evidence>
<protein>
    <submittedName>
        <fullName evidence="6">Amino acid aminotransferase</fullName>
    </submittedName>
</protein>